<accession>A0ABQ9INM3</accession>
<dbReference type="InterPro" id="IPR029526">
    <property type="entry name" value="PGBD"/>
</dbReference>
<organism evidence="2 3">
    <name type="scientific">Dryococelus australis</name>
    <dbReference type="NCBI Taxonomy" id="614101"/>
    <lineage>
        <taxon>Eukaryota</taxon>
        <taxon>Metazoa</taxon>
        <taxon>Ecdysozoa</taxon>
        <taxon>Arthropoda</taxon>
        <taxon>Hexapoda</taxon>
        <taxon>Insecta</taxon>
        <taxon>Pterygota</taxon>
        <taxon>Neoptera</taxon>
        <taxon>Polyneoptera</taxon>
        <taxon>Phasmatodea</taxon>
        <taxon>Verophasmatodea</taxon>
        <taxon>Anareolatae</taxon>
        <taxon>Phasmatidae</taxon>
        <taxon>Eurycanthinae</taxon>
        <taxon>Dryococelus</taxon>
    </lineage>
</organism>
<protein>
    <recommendedName>
        <fullName evidence="1">PiggyBac transposable element-derived protein domain-containing protein</fullName>
    </recommendedName>
</protein>
<gene>
    <name evidence="2" type="ORF">PR048_003653</name>
</gene>
<evidence type="ECO:0000259" key="1">
    <source>
        <dbReference type="Pfam" id="PF13843"/>
    </source>
</evidence>
<dbReference type="Proteomes" id="UP001159363">
    <property type="component" value="Chromosome 1"/>
</dbReference>
<reference evidence="2 3" key="1">
    <citation type="submission" date="2023-02" db="EMBL/GenBank/DDBJ databases">
        <title>LHISI_Scaffold_Assembly.</title>
        <authorList>
            <person name="Stuart O.P."/>
            <person name="Cleave R."/>
            <person name="Magrath M.J.L."/>
            <person name="Mikheyev A.S."/>
        </authorList>
    </citation>
    <scope>NUCLEOTIDE SEQUENCE [LARGE SCALE GENOMIC DNA]</scope>
    <source>
        <strain evidence="2">Daus_M_001</strain>
        <tissue evidence="2">Leg muscle</tissue>
    </source>
</reference>
<name>A0ABQ9INM3_9NEOP</name>
<keyword evidence="3" id="KW-1185">Reference proteome</keyword>
<proteinExistence type="predicted"/>
<dbReference type="EMBL" id="JARBHB010000001">
    <property type="protein sequence ID" value="KAJ8898293.1"/>
    <property type="molecule type" value="Genomic_DNA"/>
</dbReference>
<evidence type="ECO:0000313" key="2">
    <source>
        <dbReference type="EMBL" id="KAJ8898293.1"/>
    </source>
</evidence>
<sequence length="92" mass="10474">MQQLDVKVWFAGEWLLLLIPGDGKTIHDMVFDLLGDLKDKGNCLFMDNYYNSVGLSKKKKNCWLSTHACGTLRHICGALKELTRGGCFPLRW</sequence>
<feature type="domain" description="PiggyBac transposable element-derived protein" evidence="1">
    <location>
        <begin position="27"/>
        <end position="73"/>
    </location>
</feature>
<comment type="caution">
    <text evidence="2">The sequence shown here is derived from an EMBL/GenBank/DDBJ whole genome shotgun (WGS) entry which is preliminary data.</text>
</comment>
<evidence type="ECO:0000313" key="3">
    <source>
        <dbReference type="Proteomes" id="UP001159363"/>
    </source>
</evidence>
<dbReference type="Pfam" id="PF13843">
    <property type="entry name" value="DDE_Tnp_1_7"/>
    <property type="match status" value="1"/>
</dbReference>